<dbReference type="GO" id="GO:0000978">
    <property type="term" value="F:RNA polymerase II cis-regulatory region sequence-specific DNA binding"/>
    <property type="evidence" value="ECO:0007669"/>
    <property type="project" value="TreeGrafter"/>
</dbReference>
<dbReference type="InterPro" id="IPR009057">
    <property type="entry name" value="Homeodomain-like_sf"/>
</dbReference>
<evidence type="ECO:0000256" key="5">
    <source>
        <dbReference type="ARBA" id="ARBA00023163"/>
    </source>
</evidence>
<dbReference type="PROSITE" id="PS50090">
    <property type="entry name" value="MYB_LIKE"/>
    <property type="match status" value="2"/>
</dbReference>
<dbReference type="FunFam" id="1.10.10.60:FF:000344">
    <property type="entry name" value="Transcription factor MYB44"/>
    <property type="match status" value="1"/>
</dbReference>
<dbReference type="GO" id="GO:0000981">
    <property type="term" value="F:DNA-binding transcription factor activity, RNA polymerase II-specific"/>
    <property type="evidence" value="ECO:0007669"/>
    <property type="project" value="TreeGrafter"/>
</dbReference>
<dbReference type="PROSITE" id="PS51294">
    <property type="entry name" value="HTH_MYB"/>
    <property type="match status" value="2"/>
</dbReference>
<evidence type="ECO:0000256" key="7">
    <source>
        <dbReference type="SAM" id="MobiDB-lite"/>
    </source>
</evidence>
<feature type="domain" description="HTH myb-type" evidence="9">
    <location>
        <begin position="74"/>
        <end position="123"/>
    </location>
</feature>
<dbReference type="OrthoDB" id="2143914at2759"/>
<dbReference type="PANTHER" id="PTHR45614">
    <property type="entry name" value="MYB PROTEIN-RELATED"/>
    <property type="match status" value="1"/>
</dbReference>
<feature type="compositionally biased region" description="Low complexity" evidence="7">
    <location>
        <begin position="165"/>
        <end position="185"/>
    </location>
</feature>
<keyword evidence="6" id="KW-0539">Nucleus</keyword>
<dbReference type="Gene3D" id="1.10.10.60">
    <property type="entry name" value="Homeodomain-like"/>
    <property type="match status" value="2"/>
</dbReference>
<feature type="region of interest" description="Disordered" evidence="7">
    <location>
        <begin position="219"/>
        <end position="296"/>
    </location>
</feature>
<sequence length="366" mass="38966">MASPSPSCRGSGGNKADVDRIKGPWSPEEDEALQRLVARHGARNWSLISRSIPGRSGKSCRLRWCNQLSPQVEHRPFTPEEDDTILRAHARFGNKWATIARLLSGRTDNAIKNHWNSTLKRKYYAASASAATGDAAAGPGGGADADDERPLKRTSSDGHPGLCFSPGSPSGSDLSDSSHHSLPSVMPSAAAAAAVTSQQQQQHVYRPVPRAGGVVVLPVAPPLAPRPPSPPPPPQQQPPPATSLSLSLSLPGLDQQQPEPSPTMPAPALPQPPVQIQRQQPAPPQMPPPPQAQPRLPFQLQAPAPATNLTSPQPAAAPFSSEFLLMMQEMIRIEVRNYMSGSGFDPRADGAVHAVSKRMMGMAKIE</sequence>
<name>A0A811N9G4_9POAL</name>
<evidence type="ECO:0000256" key="3">
    <source>
        <dbReference type="ARBA" id="ARBA00023015"/>
    </source>
</evidence>
<evidence type="ECO:0000256" key="4">
    <source>
        <dbReference type="ARBA" id="ARBA00023125"/>
    </source>
</evidence>
<dbReference type="InterPro" id="IPR050560">
    <property type="entry name" value="MYB_TF"/>
</dbReference>
<protein>
    <submittedName>
        <fullName evidence="10">Uncharacterized protein</fullName>
    </submittedName>
</protein>
<dbReference type="CDD" id="cd00167">
    <property type="entry name" value="SANT"/>
    <property type="match status" value="2"/>
</dbReference>
<dbReference type="InterPro" id="IPR017930">
    <property type="entry name" value="Myb_dom"/>
</dbReference>
<feature type="compositionally biased region" description="Low complexity" evidence="7">
    <location>
        <begin position="242"/>
        <end position="258"/>
    </location>
</feature>
<keyword evidence="5" id="KW-0804">Transcription</keyword>
<comment type="caution">
    <text evidence="10">The sequence shown here is derived from an EMBL/GenBank/DDBJ whole genome shotgun (WGS) entry which is preliminary data.</text>
</comment>
<accession>A0A811N9G4</accession>
<gene>
    <name evidence="10" type="ORF">NCGR_LOCUS13544</name>
</gene>
<reference evidence="10" key="1">
    <citation type="submission" date="2020-10" db="EMBL/GenBank/DDBJ databases">
        <authorList>
            <person name="Han B."/>
            <person name="Lu T."/>
            <person name="Zhao Q."/>
            <person name="Huang X."/>
            <person name="Zhao Y."/>
        </authorList>
    </citation>
    <scope>NUCLEOTIDE SEQUENCE</scope>
</reference>
<feature type="domain" description="Myb-like" evidence="8">
    <location>
        <begin position="69"/>
        <end position="119"/>
    </location>
</feature>
<evidence type="ECO:0000259" key="8">
    <source>
        <dbReference type="PROSITE" id="PS50090"/>
    </source>
</evidence>
<feature type="domain" description="HTH myb-type" evidence="9">
    <location>
        <begin position="17"/>
        <end position="72"/>
    </location>
</feature>
<dbReference type="Proteomes" id="UP000604825">
    <property type="component" value="Unassembled WGS sequence"/>
</dbReference>
<feature type="region of interest" description="Disordered" evidence="7">
    <location>
        <begin position="1"/>
        <end position="25"/>
    </location>
</feature>
<keyword evidence="4" id="KW-0238">DNA-binding</keyword>
<evidence type="ECO:0000256" key="2">
    <source>
        <dbReference type="ARBA" id="ARBA00022737"/>
    </source>
</evidence>
<feature type="compositionally biased region" description="Pro residues" evidence="7">
    <location>
        <begin position="259"/>
        <end position="273"/>
    </location>
</feature>
<evidence type="ECO:0000256" key="1">
    <source>
        <dbReference type="ARBA" id="ARBA00004123"/>
    </source>
</evidence>
<comment type="subcellular location">
    <subcellularLocation>
        <location evidence="1">Nucleus</location>
    </subcellularLocation>
</comment>
<feature type="region of interest" description="Disordered" evidence="7">
    <location>
        <begin position="132"/>
        <end position="185"/>
    </location>
</feature>
<keyword evidence="11" id="KW-1185">Reference proteome</keyword>
<dbReference type="SMART" id="SM00717">
    <property type="entry name" value="SANT"/>
    <property type="match status" value="2"/>
</dbReference>
<organism evidence="10 11">
    <name type="scientific">Miscanthus lutarioriparius</name>
    <dbReference type="NCBI Taxonomy" id="422564"/>
    <lineage>
        <taxon>Eukaryota</taxon>
        <taxon>Viridiplantae</taxon>
        <taxon>Streptophyta</taxon>
        <taxon>Embryophyta</taxon>
        <taxon>Tracheophyta</taxon>
        <taxon>Spermatophyta</taxon>
        <taxon>Magnoliopsida</taxon>
        <taxon>Liliopsida</taxon>
        <taxon>Poales</taxon>
        <taxon>Poaceae</taxon>
        <taxon>PACMAD clade</taxon>
        <taxon>Panicoideae</taxon>
        <taxon>Andropogonodae</taxon>
        <taxon>Andropogoneae</taxon>
        <taxon>Saccharinae</taxon>
        <taxon>Miscanthus</taxon>
    </lineage>
</organism>
<evidence type="ECO:0000259" key="9">
    <source>
        <dbReference type="PROSITE" id="PS51294"/>
    </source>
</evidence>
<dbReference type="GO" id="GO:0005634">
    <property type="term" value="C:nucleus"/>
    <property type="evidence" value="ECO:0007669"/>
    <property type="project" value="UniProtKB-SubCell"/>
</dbReference>
<evidence type="ECO:0000256" key="6">
    <source>
        <dbReference type="ARBA" id="ARBA00023242"/>
    </source>
</evidence>
<dbReference type="SUPFAM" id="SSF46689">
    <property type="entry name" value="Homeodomain-like"/>
    <property type="match status" value="1"/>
</dbReference>
<dbReference type="InterPro" id="IPR001005">
    <property type="entry name" value="SANT/Myb"/>
</dbReference>
<feature type="domain" description="Myb-like" evidence="8">
    <location>
        <begin position="17"/>
        <end position="68"/>
    </location>
</feature>
<dbReference type="FunFam" id="1.10.10.60:FF:000060">
    <property type="entry name" value="MYB transcription factor"/>
    <property type="match status" value="1"/>
</dbReference>
<feature type="compositionally biased region" description="Pro residues" evidence="7">
    <location>
        <begin position="281"/>
        <end position="292"/>
    </location>
</feature>
<keyword evidence="3" id="KW-0805">Transcription regulation</keyword>
<dbReference type="AlphaFoldDB" id="A0A811N9G4"/>
<feature type="compositionally biased region" description="Pro residues" evidence="7">
    <location>
        <begin position="219"/>
        <end position="241"/>
    </location>
</feature>
<keyword evidence="2" id="KW-0677">Repeat</keyword>
<evidence type="ECO:0000313" key="10">
    <source>
        <dbReference type="EMBL" id="CAD6219953.1"/>
    </source>
</evidence>
<dbReference type="Pfam" id="PF00249">
    <property type="entry name" value="Myb_DNA-binding"/>
    <property type="match status" value="2"/>
</dbReference>
<dbReference type="EMBL" id="CAJGYO010000003">
    <property type="protein sequence ID" value="CAD6219953.1"/>
    <property type="molecule type" value="Genomic_DNA"/>
</dbReference>
<evidence type="ECO:0000313" key="11">
    <source>
        <dbReference type="Proteomes" id="UP000604825"/>
    </source>
</evidence>
<dbReference type="PANTHER" id="PTHR45614:SF124">
    <property type="entry name" value="OS03G0424300 PROTEIN"/>
    <property type="match status" value="1"/>
</dbReference>
<proteinExistence type="predicted"/>